<feature type="signal peptide" evidence="2">
    <location>
        <begin position="1"/>
        <end position="19"/>
    </location>
</feature>
<keyword evidence="1" id="KW-1133">Transmembrane helix</keyword>
<keyword evidence="4" id="KW-1185">Reference proteome</keyword>
<feature type="chain" id="PRO_5045247525" evidence="2">
    <location>
        <begin position="20"/>
        <end position="150"/>
    </location>
</feature>
<evidence type="ECO:0000313" key="4">
    <source>
        <dbReference type="Proteomes" id="UP000823775"/>
    </source>
</evidence>
<accession>A0ABS8UYX4</accession>
<dbReference type="EMBL" id="JACEIK010003027">
    <property type="protein sequence ID" value="MCD9639963.1"/>
    <property type="molecule type" value="Genomic_DNA"/>
</dbReference>
<gene>
    <name evidence="3" type="ORF">HAX54_024960</name>
</gene>
<protein>
    <submittedName>
        <fullName evidence="3">Uncharacterized protein</fullName>
    </submittedName>
</protein>
<keyword evidence="2" id="KW-0732">Signal</keyword>
<dbReference type="Proteomes" id="UP000823775">
    <property type="component" value="Unassembled WGS sequence"/>
</dbReference>
<reference evidence="3 4" key="1">
    <citation type="journal article" date="2021" name="BMC Genomics">
        <title>Datura genome reveals duplications of psychoactive alkaloid biosynthetic genes and high mutation rate following tissue culture.</title>
        <authorList>
            <person name="Rajewski A."/>
            <person name="Carter-House D."/>
            <person name="Stajich J."/>
            <person name="Litt A."/>
        </authorList>
    </citation>
    <scope>NUCLEOTIDE SEQUENCE [LARGE SCALE GENOMIC DNA]</scope>
    <source>
        <strain evidence="3">AR-01</strain>
    </source>
</reference>
<comment type="caution">
    <text evidence="3">The sequence shown here is derived from an EMBL/GenBank/DDBJ whole genome shotgun (WGS) entry which is preliminary data.</text>
</comment>
<evidence type="ECO:0000256" key="1">
    <source>
        <dbReference type="SAM" id="Phobius"/>
    </source>
</evidence>
<proteinExistence type="predicted"/>
<evidence type="ECO:0000313" key="3">
    <source>
        <dbReference type="EMBL" id="MCD9639963.1"/>
    </source>
</evidence>
<feature type="transmembrane region" description="Helical" evidence="1">
    <location>
        <begin position="16"/>
        <end position="34"/>
    </location>
</feature>
<name>A0ABS8UYX4_DATST</name>
<keyword evidence="1" id="KW-0812">Transmembrane</keyword>
<sequence length="150" mass="16286">MSPLLLFSSLSSCSKLVWGGSIGVGLGIIIGCLYRTGRGFQGKKSGLEVIVSKGVENGSWGTLCLFGIGLKCCERFQRVCMAWKKVEDTHGTSGFNTLFIQSDGIDCNGSVLGDAQSAISWPSSVIRGSQNFFEALFLGRFINMIRNFRR</sequence>
<evidence type="ECO:0000256" key="2">
    <source>
        <dbReference type="SAM" id="SignalP"/>
    </source>
</evidence>
<keyword evidence="1" id="KW-0472">Membrane</keyword>
<organism evidence="3 4">
    <name type="scientific">Datura stramonium</name>
    <name type="common">Jimsonweed</name>
    <name type="synonym">Common thornapple</name>
    <dbReference type="NCBI Taxonomy" id="4076"/>
    <lineage>
        <taxon>Eukaryota</taxon>
        <taxon>Viridiplantae</taxon>
        <taxon>Streptophyta</taxon>
        <taxon>Embryophyta</taxon>
        <taxon>Tracheophyta</taxon>
        <taxon>Spermatophyta</taxon>
        <taxon>Magnoliopsida</taxon>
        <taxon>eudicotyledons</taxon>
        <taxon>Gunneridae</taxon>
        <taxon>Pentapetalae</taxon>
        <taxon>asterids</taxon>
        <taxon>lamiids</taxon>
        <taxon>Solanales</taxon>
        <taxon>Solanaceae</taxon>
        <taxon>Solanoideae</taxon>
        <taxon>Datureae</taxon>
        <taxon>Datura</taxon>
    </lineage>
</organism>